<dbReference type="Proteomes" id="UP001163046">
    <property type="component" value="Unassembled WGS sequence"/>
</dbReference>
<dbReference type="AlphaFoldDB" id="A0A9W9YR72"/>
<gene>
    <name evidence="2" type="ORF">OS493_009647</name>
</gene>
<keyword evidence="1" id="KW-0472">Membrane</keyword>
<keyword evidence="1" id="KW-0812">Transmembrane</keyword>
<evidence type="ECO:0000313" key="3">
    <source>
        <dbReference type="Proteomes" id="UP001163046"/>
    </source>
</evidence>
<evidence type="ECO:0000256" key="1">
    <source>
        <dbReference type="SAM" id="Phobius"/>
    </source>
</evidence>
<keyword evidence="1" id="KW-1133">Transmembrane helix</keyword>
<accession>A0A9W9YR72</accession>
<protein>
    <submittedName>
        <fullName evidence="2">Uncharacterized protein</fullName>
    </submittedName>
</protein>
<dbReference type="OrthoDB" id="5953876at2759"/>
<sequence>MAEIAYHEIPQMNSDLLDEKLKGTLIDNYVLTYYSDFVKDNDAVRIETTFEHAITYGLVVRSNASSGKLECFRRYLRNHPQEAFEIIAKNLEPLKNPTDEVSQEVRASEGLFFFKERAFKNVLFILMGVVGFLLLVGVAWELLYHRPKRRQKRKDKEDDGAFITLTPAQCDCHEMFLSHQTIQSIKYKSAKIKELIREYEEYYEAWLQRVRSVEHEENGVTAQMV</sequence>
<comment type="caution">
    <text evidence="2">The sequence shown here is derived from an EMBL/GenBank/DDBJ whole genome shotgun (WGS) entry which is preliminary data.</text>
</comment>
<keyword evidence="3" id="KW-1185">Reference proteome</keyword>
<feature type="transmembrane region" description="Helical" evidence="1">
    <location>
        <begin position="122"/>
        <end position="144"/>
    </location>
</feature>
<dbReference type="EMBL" id="MU827305">
    <property type="protein sequence ID" value="KAJ7363492.1"/>
    <property type="molecule type" value="Genomic_DNA"/>
</dbReference>
<proteinExistence type="predicted"/>
<name>A0A9W9YR72_9CNID</name>
<organism evidence="2 3">
    <name type="scientific">Desmophyllum pertusum</name>
    <dbReference type="NCBI Taxonomy" id="174260"/>
    <lineage>
        <taxon>Eukaryota</taxon>
        <taxon>Metazoa</taxon>
        <taxon>Cnidaria</taxon>
        <taxon>Anthozoa</taxon>
        <taxon>Hexacorallia</taxon>
        <taxon>Scleractinia</taxon>
        <taxon>Caryophylliina</taxon>
        <taxon>Caryophylliidae</taxon>
        <taxon>Desmophyllum</taxon>
    </lineage>
</organism>
<reference evidence="2" key="1">
    <citation type="submission" date="2023-01" db="EMBL/GenBank/DDBJ databases">
        <title>Genome assembly of the deep-sea coral Lophelia pertusa.</title>
        <authorList>
            <person name="Herrera S."/>
            <person name="Cordes E."/>
        </authorList>
    </citation>
    <scope>NUCLEOTIDE SEQUENCE</scope>
    <source>
        <strain evidence="2">USNM1676648</strain>
        <tissue evidence="2">Polyp</tissue>
    </source>
</reference>
<evidence type="ECO:0000313" key="2">
    <source>
        <dbReference type="EMBL" id="KAJ7363492.1"/>
    </source>
</evidence>